<keyword evidence="1" id="KW-0732">Signal</keyword>
<gene>
    <name evidence="2" type="ORF">HBF32_14300</name>
</gene>
<sequence>MVRLSSIIIAVVSLSAGAVKAPFPRAAMSCADERFVAGERILPSYDEAFLQCREEERWMTHPETGDFEMERACYEVNAPGAHGEWQYGRIAMDVVERHSGDAYTFETLWMCKPLREPL</sequence>
<reference evidence="2 3" key="1">
    <citation type="journal article" date="2006" name="Int. J. Syst. Evol. Microbiol.">
        <title>Dyella yeojuensis sp. nov., isolated from greenhouse soil in Korea.</title>
        <authorList>
            <person name="Kim B.Y."/>
            <person name="Weon H.Y."/>
            <person name="Lee K.H."/>
            <person name="Seok S.J."/>
            <person name="Kwon S.W."/>
            <person name="Go S.J."/>
            <person name="Stackebrandt E."/>
        </authorList>
    </citation>
    <scope>NUCLEOTIDE SEQUENCE [LARGE SCALE GENOMIC DNA]</scope>
    <source>
        <strain evidence="2 3">DSM 17673</strain>
    </source>
</reference>
<dbReference type="EMBL" id="JAAQTL010000001">
    <property type="protein sequence ID" value="NID16640.1"/>
    <property type="molecule type" value="Genomic_DNA"/>
</dbReference>
<evidence type="ECO:0000256" key="1">
    <source>
        <dbReference type="SAM" id="SignalP"/>
    </source>
</evidence>
<dbReference type="RefSeq" id="WP_166700271.1">
    <property type="nucleotide sequence ID" value="NZ_JAAQTL010000001.1"/>
</dbReference>
<proteinExistence type="predicted"/>
<comment type="caution">
    <text evidence="2">The sequence shown here is derived from an EMBL/GenBank/DDBJ whole genome shotgun (WGS) entry which is preliminary data.</text>
</comment>
<dbReference type="AlphaFoldDB" id="A0A7X5TR02"/>
<evidence type="ECO:0000313" key="3">
    <source>
        <dbReference type="Proteomes" id="UP000518878"/>
    </source>
</evidence>
<protein>
    <submittedName>
        <fullName evidence="2">Uncharacterized protein</fullName>
    </submittedName>
</protein>
<organism evidence="2 3">
    <name type="scientific">Luteibacter yeojuensis</name>
    <dbReference type="NCBI Taxonomy" id="345309"/>
    <lineage>
        <taxon>Bacteria</taxon>
        <taxon>Pseudomonadati</taxon>
        <taxon>Pseudomonadota</taxon>
        <taxon>Gammaproteobacteria</taxon>
        <taxon>Lysobacterales</taxon>
        <taxon>Rhodanobacteraceae</taxon>
        <taxon>Luteibacter</taxon>
    </lineage>
</organism>
<evidence type="ECO:0000313" key="2">
    <source>
        <dbReference type="EMBL" id="NID16640.1"/>
    </source>
</evidence>
<dbReference type="Proteomes" id="UP000518878">
    <property type="component" value="Unassembled WGS sequence"/>
</dbReference>
<keyword evidence="3" id="KW-1185">Reference proteome</keyword>
<feature type="chain" id="PRO_5031214672" evidence="1">
    <location>
        <begin position="22"/>
        <end position="118"/>
    </location>
</feature>
<accession>A0A7X5TR02</accession>
<feature type="signal peptide" evidence="1">
    <location>
        <begin position="1"/>
        <end position="21"/>
    </location>
</feature>
<name>A0A7X5TR02_9GAMM</name>